<keyword evidence="2" id="KW-1185">Reference proteome</keyword>
<dbReference type="STRING" id="1754190.A0A1Y2C1S5"/>
<proteinExistence type="predicted"/>
<protein>
    <submittedName>
        <fullName evidence="1">Uncharacterized protein</fullName>
    </submittedName>
</protein>
<name>A0A1Y2C1S5_9FUNG</name>
<dbReference type="OrthoDB" id="283815at2759"/>
<dbReference type="AlphaFoldDB" id="A0A1Y2C1S5"/>
<accession>A0A1Y2C1S5</accession>
<organism evidence="1 2">
    <name type="scientific">Neocallimastix californiae</name>
    <dbReference type="NCBI Taxonomy" id="1754190"/>
    <lineage>
        <taxon>Eukaryota</taxon>
        <taxon>Fungi</taxon>
        <taxon>Fungi incertae sedis</taxon>
        <taxon>Chytridiomycota</taxon>
        <taxon>Chytridiomycota incertae sedis</taxon>
        <taxon>Neocallimastigomycetes</taxon>
        <taxon>Neocallimastigales</taxon>
        <taxon>Neocallimastigaceae</taxon>
        <taxon>Neocallimastix</taxon>
    </lineage>
</organism>
<comment type="caution">
    <text evidence="1">The sequence shown here is derived from an EMBL/GenBank/DDBJ whole genome shotgun (WGS) entry which is preliminary data.</text>
</comment>
<dbReference type="EMBL" id="MCOG01000126">
    <property type="protein sequence ID" value="ORY40854.1"/>
    <property type="molecule type" value="Genomic_DNA"/>
</dbReference>
<reference evidence="1 2" key="1">
    <citation type="submission" date="2016-08" db="EMBL/GenBank/DDBJ databases">
        <title>A Parts List for Fungal Cellulosomes Revealed by Comparative Genomics.</title>
        <authorList>
            <consortium name="DOE Joint Genome Institute"/>
            <person name="Haitjema C.H."/>
            <person name="Gilmore S.P."/>
            <person name="Henske J.K."/>
            <person name="Solomon K.V."/>
            <person name="De Groot R."/>
            <person name="Kuo A."/>
            <person name="Mondo S.J."/>
            <person name="Salamov A.A."/>
            <person name="Labutti K."/>
            <person name="Zhao Z."/>
            <person name="Chiniquy J."/>
            <person name="Barry K."/>
            <person name="Brewer H.M."/>
            <person name="Purvine S.O."/>
            <person name="Wright A.T."/>
            <person name="Boxma B."/>
            <person name="Van Alen T."/>
            <person name="Hackstein J.H."/>
            <person name="Baker S.E."/>
            <person name="Grigoriev I.V."/>
            <person name="O'Malley M.A."/>
        </authorList>
    </citation>
    <scope>NUCLEOTIDE SEQUENCE [LARGE SCALE GENOMIC DNA]</scope>
    <source>
        <strain evidence="1 2">G1</strain>
    </source>
</reference>
<evidence type="ECO:0000313" key="1">
    <source>
        <dbReference type="EMBL" id="ORY40854.1"/>
    </source>
</evidence>
<evidence type="ECO:0000313" key="2">
    <source>
        <dbReference type="Proteomes" id="UP000193920"/>
    </source>
</evidence>
<gene>
    <name evidence="1" type="ORF">LY90DRAFT_510310</name>
</gene>
<sequence length="107" mass="12577">MLQHEIEFQNLRNHYDKCLRTSTNMNNINTKRLSALFGSSSSLFLSPSIISQIPDLKSKLMQTKKENNQNSYEYIKDNQDSTLLMEDEMEMIKLKNLDTMDECKCLY</sequence>
<dbReference type="Proteomes" id="UP000193920">
    <property type="component" value="Unassembled WGS sequence"/>
</dbReference>